<dbReference type="EMBL" id="JAVDRL010000012">
    <property type="protein sequence ID" value="MDR6533203.1"/>
    <property type="molecule type" value="Genomic_DNA"/>
</dbReference>
<comment type="caution">
    <text evidence="4">The sequence shown here is derived from an EMBL/GenBank/DDBJ whole genome shotgun (WGS) entry which is preliminary data.</text>
</comment>
<evidence type="ECO:0000256" key="1">
    <source>
        <dbReference type="ARBA" id="ARBA00022801"/>
    </source>
</evidence>
<dbReference type="Proteomes" id="UP001262754">
    <property type="component" value="Unassembled WGS sequence"/>
</dbReference>
<dbReference type="Gene3D" id="3.40.50.1820">
    <property type="entry name" value="alpha/beta hydrolase"/>
    <property type="match status" value="1"/>
</dbReference>
<keyword evidence="2" id="KW-0732">Signal</keyword>
<evidence type="ECO:0000313" key="5">
    <source>
        <dbReference type="Proteomes" id="UP001262754"/>
    </source>
</evidence>
<feature type="signal peptide" evidence="2">
    <location>
        <begin position="1"/>
        <end position="21"/>
    </location>
</feature>
<name>A0ABU1N4D5_9CAUL</name>
<protein>
    <submittedName>
        <fullName evidence="4">Dipeptidyl aminopeptidase/acylaminoacyl peptidase</fullName>
    </submittedName>
</protein>
<keyword evidence="1" id="KW-0378">Hydrolase</keyword>
<dbReference type="InterPro" id="IPR029058">
    <property type="entry name" value="AB_hydrolase_fold"/>
</dbReference>
<feature type="chain" id="PRO_5046785232" evidence="2">
    <location>
        <begin position="22"/>
        <end position="642"/>
    </location>
</feature>
<keyword evidence="4" id="KW-0031">Aminopeptidase</keyword>
<evidence type="ECO:0000259" key="3">
    <source>
        <dbReference type="Pfam" id="PF00326"/>
    </source>
</evidence>
<dbReference type="InterPro" id="IPR001375">
    <property type="entry name" value="Peptidase_S9_cat"/>
</dbReference>
<organism evidence="4 5">
    <name type="scientific">Caulobacter rhizosphaerae</name>
    <dbReference type="NCBI Taxonomy" id="2010972"/>
    <lineage>
        <taxon>Bacteria</taxon>
        <taxon>Pseudomonadati</taxon>
        <taxon>Pseudomonadota</taxon>
        <taxon>Alphaproteobacteria</taxon>
        <taxon>Caulobacterales</taxon>
        <taxon>Caulobacteraceae</taxon>
        <taxon>Caulobacter</taxon>
    </lineage>
</organism>
<dbReference type="PANTHER" id="PTHR42776">
    <property type="entry name" value="SERINE PEPTIDASE S9 FAMILY MEMBER"/>
    <property type="match status" value="1"/>
</dbReference>
<keyword evidence="4" id="KW-0645">Protease</keyword>
<gene>
    <name evidence="4" type="ORF">J2800_003965</name>
</gene>
<reference evidence="4 5" key="1">
    <citation type="submission" date="2023-07" db="EMBL/GenBank/DDBJ databases">
        <title>Sorghum-associated microbial communities from plants grown in Nebraska, USA.</title>
        <authorList>
            <person name="Schachtman D."/>
        </authorList>
    </citation>
    <scope>NUCLEOTIDE SEQUENCE [LARGE SCALE GENOMIC DNA]</scope>
    <source>
        <strain evidence="4 5">DS2154</strain>
    </source>
</reference>
<dbReference type="GO" id="GO:0004177">
    <property type="term" value="F:aminopeptidase activity"/>
    <property type="evidence" value="ECO:0007669"/>
    <property type="project" value="UniProtKB-KW"/>
</dbReference>
<dbReference type="Pfam" id="PF00326">
    <property type="entry name" value="Peptidase_S9"/>
    <property type="match status" value="1"/>
</dbReference>
<accession>A0ABU1N4D5</accession>
<dbReference type="SUPFAM" id="SSF53474">
    <property type="entry name" value="alpha/beta-Hydrolases"/>
    <property type="match status" value="1"/>
</dbReference>
<proteinExistence type="predicted"/>
<dbReference type="PANTHER" id="PTHR42776:SF27">
    <property type="entry name" value="DIPEPTIDYL PEPTIDASE FAMILY MEMBER 6"/>
    <property type="match status" value="1"/>
</dbReference>
<dbReference type="RefSeq" id="WP_310034032.1">
    <property type="nucleotide sequence ID" value="NZ_JAVDRL010000012.1"/>
</dbReference>
<feature type="domain" description="Peptidase S9 prolyl oligopeptidase catalytic" evidence="3">
    <location>
        <begin position="427"/>
        <end position="637"/>
    </location>
</feature>
<dbReference type="SUPFAM" id="SSF69304">
    <property type="entry name" value="Tricorn protease N-terminal domain"/>
    <property type="match status" value="1"/>
</dbReference>
<keyword evidence="5" id="KW-1185">Reference proteome</keyword>
<evidence type="ECO:0000256" key="2">
    <source>
        <dbReference type="SAM" id="SignalP"/>
    </source>
</evidence>
<sequence>MLKLFAGVALTVLVSSSAALAGPLEAYGRLPAISDVEISSDGANLAYIAHDGGTSRVIIQPLNGGEVQSVDFGKVKMRGVMWADPGHVVALVSRTGSVENQTYVGEMSQATSINIKTGASVQLPKKAYETVQNILHSNPMAGVVNGKPTLFVRLYAGEQSNSMQEGRFDLYRIDPDTGVAALVQMGDFKTLSYLSKVDGTVVSRTRFDRENSRWSLELRKDGKWVDGYVVTAPLDLPSVLGLSLDEKSVVVGLVDEKTGDNRMIAVSIADGKVSDLPGPGGPFDVVRDDARRIIGTVQETGYSRYTFTEPRIASAWETMQSVFAGRQMTLQSHTGDYSKVVAYVEGTGEPGGYYMLDVNAKKLSKVGASYPGLAPTDVAEVRAIKYAAADGLIINGYLTLPPGKAAKNLPLIVFPHGGPYGRDEAGFNWWAQAMASRGYAVLQPNFRGSEGYGEKFLRAGDGEWGGKMQTDLSDGVRFLASKGLIDPKRVCIVGASYGGYAALAGITLDKGVYRCAVSVAGIGDVRKMIDYDIIRYGEEIPLVRDEKRYFNVVSTSDPKLQSRSPARHADQADGPVLLIHGKDDTVVPYDQSTDMRRALEKAGKPVEFVNLAAEDHYLSREATRQQMLSATVTFLEKNNPPN</sequence>
<evidence type="ECO:0000313" key="4">
    <source>
        <dbReference type="EMBL" id="MDR6533203.1"/>
    </source>
</evidence>